<sequence length="22" mass="2361">MLETAAGLESFHGGEVSLRRLS</sequence>
<dbReference type="EMBL" id="JBHSWE010000001">
    <property type="protein sequence ID" value="MFC6670891.1"/>
    <property type="molecule type" value="Genomic_DNA"/>
</dbReference>
<evidence type="ECO:0000313" key="2">
    <source>
        <dbReference type="EMBL" id="MFC6670891.1"/>
    </source>
</evidence>
<feature type="region of interest" description="Disordered" evidence="1">
    <location>
        <begin position="1"/>
        <end position="22"/>
    </location>
</feature>
<evidence type="ECO:0000313" key="3">
    <source>
        <dbReference type="Proteomes" id="UP001596422"/>
    </source>
</evidence>
<proteinExistence type="predicted"/>
<dbReference type="Proteomes" id="UP001596422">
    <property type="component" value="Unassembled WGS sequence"/>
</dbReference>
<dbReference type="RefSeq" id="WP_379913066.1">
    <property type="nucleotide sequence ID" value="NZ_JBHSWE010000001.1"/>
</dbReference>
<accession>A0ABW2A095</accession>
<dbReference type="Gene3D" id="2.30.30.100">
    <property type="match status" value="1"/>
</dbReference>
<protein>
    <submittedName>
        <fullName evidence="2">Uncharacterized protein</fullName>
    </submittedName>
</protein>
<name>A0ABW2A095_9GAMM</name>
<organism evidence="2 3">
    <name type="scientific">Marinobacterium aestuariivivens</name>
    <dbReference type="NCBI Taxonomy" id="1698799"/>
    <lineage>
        <taxon>Bacteria</taxon>
        <taxon>Pseudomonadati</taxon>
        <taxon>Pseudomonadota</taxon>
        <taxon>Gammaproteobacteria</taxon>
        <taxon>Oceanospirillales</taxon>
        <taxon>Oceanospirillaceae</taxon>
        <taxon>Marinobacterium</taxon>
    </lineage>
</organism>
<keyword evidence="3" id="KW-1185">Reference proteome</keyword>
<reference evidence="3" key="1">
    <citation type="journal article" date="2019" name="Int. J. Syst. Evol. Microbiol.">
        <title>The Global Catalogue of Microorganisms (GCM) 10K type strain sequencing project: providing services to taxonomists for standard genome sequencing and annotation.</title>
        <authorList>
            <consortium name="The Broad Institute Genomics Platform"/>
            <consortium name="The Broad Institute Genome Sequencing Center for Infectious Disease"/>
            <person name="Wu L."/>
            <person name="Ma J."/>
        </authorList>
    </citation>
    <scope>NUCLEOTIDE SEQUENCE [LARGE SCALE GENOMIC DNA]</scope>
    <source>
        <strain evidence="3">NBRC 111756</strain>
    </source>
</reference>
<evidence type="ECO:0000256" key="1">
    <source>
        <dbReference type="SAM" id="MobiDB-lite"/>
    </source>
</evidence>
<comment type="caution">
    <text evidence="2">The sequence shown here is derived from an EMBL/GenBank/DDBJ whole genome shotgun (WGS) entry which is preliminary data.</text>
</comment>
<gene>
    <name evidence="2" type="ORF">ACFQDL_13085</name>
</gene>